<organism evidence="1">
    <name type="scientific">marine metagenome</name>
    <dbReference type="NCBI Taxonomy" id="408172"/>
    <lineage>
        <taxon>unclassified sequences</taxon>
        <taxon>metagenomes</taxon>
        <taxon>ecological metagenomes</taxon>
    </lineage>
</organism>
<reference evidence="1" key="1">
    <citation type="submission" date="2018-05" db="EMBL/GenBank/DDBJ databases">
        <authorList>
            <person name="Lanie J.A."/>
            <person name="Ng W.-L."/>
            <person name="Kazmierczak K.M."/>
            <person name="Andrzejewski T.M."/>
            <person name="Davidsen T.M."/>
            <person name="Wayne K.J."/>
            <person name="Tettelin H."/>
            <person name="Glass J.I."/>
            <person name="Rusch D."/>
            <person name="Podicherti R."/>
            <person name="Tsui H.-C.T."/>
            <person name="Winkler M.E."/>
        </authorList>
    </citation>
    <scope>NUCLEOTIDE SEQUENCE</scope>
</reference>
<protein>
    <submittedName>
        <fullName evidence="1">Uncharacterized protein</fullName>
    </submittedName>
</protein>
<feature type="non-terminal residue" evidence="1">
    <location>
        <position position="41"/>
    </location>
</feature>
<proteinExistence type="predicted"/>
<evidence type="ECO:0000313" key="1">
    <source>
        <dbReference type="EMBL" id="SVD91395.1"/>
    </source>
</evidence>
<accession>A0A382Z8I7</accession>
<dbReference type="EMBL" id="UINC01181617">
    <property type="protein sequence ID" value="SVD91395.1"/>
    <property type="molecule type" value="Genomic_DNA"/>
</dbReference>
<dbReference type="AlphaFoldDB" id="A0A382Z8I7"/>
<sequence>MFSKGTVGFSEKYFEPNSPFSSPLTAKNIMDLAKGLGSLEN</sequence>
<name>A0A382Z8I7_9ZZZZ</name>
<gene>
    <name evidence="1" type="ORF">METZ01_LOCUS444249</name>
</gene>